<comment type="caution">
    <text evidence="1">The sequence shown here is derived from an EMBL/GenBank/DDBJ whole genome shotgun (WGS) entry which is preliminary data.</text>
</comment>
<gene>
    <name evidence="1" type="ORF">LX83_006657</name>
</gene>
<evidence type="ECO:0000313" key="2">
    <source>
        <dbReference type="Proteomes" id="UP001206128"/>
    </source>
</evidence>
<dbReference type="Proteomes" id="UP001206128">
    <property type="component" value="Unassembled WGS sequence"/>
</dbReference>
<dbReference type="RefSeq" id="WP_253779032.1">
    <property type="nucleotide sequence ID" value="NZ_JAMTCK010000020.1"/>
</dbReference>
<keyword evidence="2" id="KW-1185">Reference proteome</keyword>
<proteinExistence type="predicted"/>
<protein>
    <submittedName>
        <fullName evidence="1">Uncharacterized protein</fullName>
    </submittedName>
</protein>
<dbReference type="EMBL" id="JAMTCK010000020">
    <property type="protein sequence ID" value="MCP2169771.1"/>
    <property type="molecule type" value="Genomic_DNA"/>
</dbReference>
<organism evidence="1 2">
    <name type="scientific">Goodfellowiella coeruleoviolacea</name>
    <dbReference type="NCBI Taxonomy" id="334858"/>
    <lineage>
        <taxon>Bacteria</taxon>
        <taxon>Bacillati</taxon>
        <taxon>Actinomycetota</taxon>
        <taxon>Actinomycetes</taxon>
        <taxon>Pseudonocardiales</taxon>
        <taxon>Pseudonocardiaceae</taxon>
        <taxon>Goodfellowiella</taxon>
    </lineage>
</organism>
<reference evidence="1" key="1">
    <citation type="submission" date="2022-06" db="EMBL/GenBank/DDBJ databases">
        <title>Genomic Encyclopedia of Archaeal and Bacterial Type Strains, Phase II (KMG-II): from individual species to whole genera.</title>
        <authorList>
            <person name="Goeker M."/>
        </authorList>
    </citation>
    <scope>NUCLEOTIDE SEQUENCE</scope>
    <source>
        <strain evidence="1">DSM 43935</strain>
    </source>
</reference>
<accession>A0AAE3GK84</accession>
<sequence>MTSTLTYGHSSFAFPRVHGWLPDKPGFYRALCGIRLADSLVTTYARPTREGASWCGACYLLTEHAADDQPKYVMRRSAVDGGNHIVPVADINQDRAFHALCGHCLSVGVAKAIPAWPCQHCLDTVTALLAQEVTST</sequence>
<name>A0AAE3GK84_9PSEU</name>
<evidence type="ECO:0000313" key="1">
    <source>
        <dbReference type="EMBL" id="MCP2169771.1"/>
    </source>
</evidence>
<dbReference type="AlphaFoldDB" id="A0AAE3GK84"/>